<evidence type="ECO:0000313" key="1">
    <source>
        <dbReference type="EMBL" id="RDW19594.1"/>
    </source>
</evidence>
<keyword evidence="2" id="KW-1185">Reference proteome</keyword>
<dbReference type="GO" id="GO:0015035">
    <property type="term" value="F:protein-disulfide reductase activity"/>
    <property type="evidence" value="ECO:0007669"/>
    <property type="project" value="InterPro"/>
</dbReference>
<dbReference type="Proteomes" id="UP000257143">
    <property type="component" value="Unassembled WGS sequence"/>
</dbReference>
<dbReference type="OrthoDB" id="9785438at2"/>
<name>A0A3D8PUB9_9BACI</name>
<dbReference type="RefSeq" id="WP_115772670.1">
    <property type="nucleotide sequence ID" value="NZ_PIOC01000012.1"/>
</dbReference>
<dbReference type="InterPro" id="IPR007263">
    <property type="entry name" value="DCC1-like"/>
</dbReference>
<gene>
    <name evidence="1" type="ORF">CWR48_07690</name>
</gene>
<dbReference type="PANTHER" id="PTHR33639">
    <property type="entry name" value="THIOL-DISULFIDE OXIDOREDUCTASE DCC"/>
    <property type="match status" value="1"/>
</dbReference>
<dbReference type="Pfam" id="PF04134">
    <property type="entry name" value="DCC1-like"/>
    <property type="match status" value="1"/>
</dbReference>
<comment type="caution">
    <text evidence="1">The sequence shown here is derived from an EMBL/GenBank/DDBJ whole genome shotgun (WGS) entry which is preliminary data.</text>
</comment>
<dbReference type="AlphaFoldDB" id="A0A3D8PUB9"/>
<dbReference type="EMBL" id="PIOC01000012">
    <property type="protein sequence ID" value="RDW19594.1"/>
    <property type="molecule type" value="Genomic_DNA"/>
</dbReference>
<dbReference type="PANTHER" id="PTHR33639:SF2">
    <property type="entry name" value="DUF393 DOMAIN-CONTAINING PROTEIN"/>
    <property type="match status" value="1"/>
</dbReference>
<reference evidence="2" key="1">
    <citation type="submission" date="2017-11" db="EMBL/GenBank/DDBJ databases">
        <authorList>
            <person name="Zhu W."/>
        </authorList>
    </citation>
    <scope>NUCLEOTIDE SEQUENCE [LARGE SCALE GENOMIC DNA]</scope>
    <source>
        <strain evidence="2">CAU 1183</strain>
    </source>
</reference>
<accession>A0A3D8PUB9</accession>
<sequence length="136" mass="15780">MSKIILFDGVCNFCSSSVNFIIERDKRAIFKFGSLQSELGEMLKNKAGLPEDTDSIILIENGKAYDKSTAALRISKELDGLWRLFYVFIIVPKPLRDIAYNILARNRYKWFGQMDQCMIPSREIRDRFLGGTFKRR</sequence>
<evidence type="ECO:0000313" key="2">
    <source>
        <dbReference type="Proteomes" id="UP000257143"/>
    </source>
</evidence>
<protein>
    <submittedName>
        <fullName evidence="1">Thiol-disulfide oxidoreductase</fullName>
    </submittedName>
</protein>
<dbReference type="InterPro" id="IPR052927">
    <property type="entry name" value="DCC_oxidoreductase"/>
</dbReference>
<proteinExistence type="predicted"/>
<organism evidence="1 2">
    <name type="scientific">Oceanobacillus arenosus</name>
    <dbReference type="NCBI Taxonomy" id="1229153"/>
    <lineage>
        <taxon>Bacteria</taxon>
        <taxon>Bacillati</taxon>
        <taxon>Bacillota</taxon>
        <taxon>Bacilli</taxon>
        <taxon>Bacillales</taxon>
        <taxon>Bacillaceae</taxon>
        <taxon>Oceanobacillus</taxon>
    </lineage>
</organism>